<keyword evidence="4 6" id="KW-1133">Transmembrane helix</keyword>
<dbReference type="Proteomes" id="UP000664601">
    <property type="component" value="Unassembled WGS sequence"/>
</dbReference>
<name>A0ABS3L6C6_9ENTE</name>
<evidence type="ECO:0000259" key="8">
    <source>
        <dbReference type="Pfam" id="PF12704"/>
    </source>
</evidence>
<evidence type="ECO:0000256" key="2">
    <source>
        <dbReference type="ARBA" id="ARBA00022475"/>
    </source>
</evidence>
<accession>A0ABS3L6C6</accession>
<evidence type="ECO:0000256" key="4">
    <source>
        <dbReference type="ARBA" id="ARBA00022989"/>
    </source>
</evidence>
<reference evidence="9 10" key="1">
    <citation type="submission" date="2021-03" db="EMBL/GenBank/DDBJ databases">
        <title>Enterococcal diversity collection.</title>
        <authorList>
            <person name="Gilmore M.S."/>
            <person name="Schwartzman J."/>
            <person name="Van Tyne D."/>
            <person name="Martin M."/>
            <person name="Earl A.M."/>
            <person name="Manson A.L."/>
            <person name="Straub T."/>
            <person name="Salamzade R."/>
            <person name="Saavedra J."/>
            <person name="Lebreton F."/>
            <person name="Prichula J."/>
            <person name="Schaufler K."/>
            <person name="Gaca A."/>
            <person name="Sgardioli B."/>
            <person name="Wagenaar J."/>
            <person name="Strong T."/>
        </authorList>
    </citation>
    <scope>NUCLEOTIDE SEQUENCE [LARGE SCALE GENOMIC DNA]</scope>
    <source>
        <strain evidence="9 10">669A</strain>
    </source>
</reference>
<feature type="domain" description="MacB-like periplasmic core" evidence="8">
    <location>
        <begin position="32"/>
        <end position="307"/>
    </location>
</feature>
<dbReference type="InterPro" id="IPR025857">
    <property type="entry name" value="MacB_PCD"/>
</dbReference>
<feature type="transmembrane region" description="Helical" evidence="6">
    <location>
        <begin position="458"/>
        <end position="481"/>
    </location>
</feature>
<dbReference type="InterPro" id="IPR003838">
    <property type="entry name" value="ABC3_permease_C"/>
</dbReference>
<organism evidence="9 10">
    <name type="scientific">Candidatus Enterococcus moelleringii</name>
    <dbReference type="NCBI Taxonomy" id="2815325"/>
    <lineage>
        <taxon>Bacteria</taxon>
        <taxon>Bacillati</taxon>
        <taxon>Bacillota</taxon>
        <taxon>Bacilli</taxon>
        <taxon>Lactobacillales</taxon>
        <taxon>Enterococcaceae</taxon>
        <taxon>Enterococcus</taxon>
    </lineage>
</organism>
<comment type="caution">
    <text evidence="9">The sequence shown here is derived from an EMBL/GenBank/DDBJ whole genome shotgun (WGS) entry which is preliminary data.</text>
</comment>
<proteinExistence type="predicted"/>
<evidence type="ECO:0000259" key="7">
    <source>
        <dbReference type="Pfam" id="PF02687"/>
    </source>
</evidence>
<dbReference type="PANTHER" id="PTHR30572">
    <property type="entry name" value="MEMBRANE COMPONENT OF TRANSPORTER-RELATED"/>
    <property type="match status" value="1"/>
</dbReference>
<dbReference type="RefSeq" id="WP_207672101.1">
    <property type="nucleotide sequence ID" value="NZ_JAFREM010000004.1"/>
</dbReference>
<protein>
    <submittedName>
        <fullName evidence="9">ABC transporter permease</fullName>
    </submittedName>
</protein>
<sequence length="491" mass="53906">MSYWNRAWYSVSRRKGKSLILFAVIFVLGNVIAGAIAIQQSTGNVEKKMKQQLGATVTAEVDFDKLMEESDSMAAMQAPDPLKEETVKEIGKSRYVKDYDYSYSGYLTLGDFKSYQLEENNNSSVSVNGSMNVLTLKGTNKTEPADFSNKKIKLVDGKMPSKEELDSGQPVAVISKKVADENGLSVGDQMVLDTTVVSQKEDGSTESQEALKHSVKIVGLFEPVKLEEKKEDGKGGGIEQQFMEMDQFNTVYMSNKLVQSINQAEFEKGKELDPAAFEDADNSDRITPIYNLKSPDDVDAFKEEMSALLPEGYKATASTDEFDKVGGSVKKLSTISGYVVVLAIAASLLIISLVVVLFLRDRKHEWGIYLSLGEKRQRIMKQVVLELVLISLVAMCLSLVTGNLLGKMISEALVSSDALVEAKNSASQMMVFGGQSLGPTLTTDDVISNYEVTFSLSYIVTFLIAGIATVLFAAVLPLTYVMRLNPKKIMM</sequence>
<evidence type="ECO:0000256" key="3">
    <source>
        <dbReference type="ARBA" id="ARBA00022692"/>
    </source>
</evidence>
<feature type="domain" description="ABC3 transporter permease C-terminal" evidence="7">
    <location>
        <begin position="339"/>
        <end position="486"/>
    </location>
</feature>
<keyword evidence="3 6" id="KW-0812">Transmembrane</keyword>
<evidence type="ECO:0000256" key="1">
    <source>
        <dbReference type="ARBA" id="ARBA00004651"/>
    </source>
</evidence>
<evidence type="ECO:0000256" key="6">
    <source>
        <dbReference type="SAM" id="Phobius"/>
    </source>
</evidence>
<comment type="subcellular location">
    <subcellularLocation>
        <location evidence="1">Cell membrane</location>
        <topology evidence="1">Multi-pass membrane protein</topology>
    </subcellularLocation>
</comment>
<dbReference type="Pfam" id="PF02687">
    <property type="entry name" value="FtsX"/>
    <property type="match status" value="1"/>
</dbReference>
<keyword evidence="2" id="KW-1003">Cell membrane</keyword>
<dbReference type="EMBL" id="JAFREM010000004">
    <property type="protein sequence ID" value="MBO1305168.1"/>
    <property type="molecule type" value="Genomic_DNA"/>
</dbReference>
<evidence type="ECO:0000256" key="5">
    <source>
        <dbReference type="ARBA" id="ARBA00023136"/>
    </source>
</evidence>
<dbReference type="PANTHER" id="PTHR30572:SF9">
    <property type="entry name" value="ABC TRANSPORTER PERMEASE PROTEIN"/>
    <property type="match status" value="1"/>
</dbReference>
<gene>
    <name evidence="9" type="ORF">JZO70_03275</name>
</gene>
<keyword evidence="10" id="KW-1185">Reference proteome</keyword>
<feature type="transmembrane region" description="Helical" evidence="6">
    <location>
        <begin position="338"/>
        <end position="359"/>
    </location>
</feature>
<dbReference type="Pfam" id="PF12704">
    <property type="entry name" value="MacB_PCD"/>
    <property type="match status" value="1"/>
</dbReference>
<evidence type="ECO:0000313" key="10">
    <source>
        <dbReference type="Proteomes" id="UP000664601"/>
    </source>
</evidence>
<dbReference type="InterPro" id="IPR050250">
    <property type="entry name" value="Macrolide_Exporter_MacB"/>
</dbReference>
<keyword evidence="5 6" id="KW-0472">Membrane</keyword>
<feature type="transmembrane region" description="Helical" evidence="6">
    <location>
        <begin position="383"/>
        <end position="405"/>
    </location>
</feature>
<evidence type="ECO:0000313" key="9">
    <source>
        <dbReference type="EMBL" id="MBO1305168.1"/>
    </source>
</evidence>